<reference evidence="2" key="1">
    <citation type="journal article" date="2023" name="G3 (Bethesda)">
        <title>Genome assembly and association tests identify interacting loci associated with vigor, precocity, and sex in interspecific pistachio rootstocks.</title>
        <authorList>
            <person name="Palmer W."/>
            <person name="Jacygrad E."/>
            <person name="Sagayaradj S."/>
            <person name="Cavanaugh K."/>
            <person name="Han R."/>
            <person name="Bertier L."/>
            <person name="Beede B."/>
            <person name="Kafkas S."/>
            <person name="Golino D."/>
            <person name="Preece J."/>
            <person name="Michelmore R."/>
        </authorList>
    </citation>
    <scope>NUCLEOTIDE SEQUENCE [LARGE SCALE GENOMIC DNA]</scope>
</reference>
<protein>
    <submittedName>
        <fullName evidence="1">Uncharacterized protein</fullName>
    </submittedName>
</protein>
<sequence length="250" mass="26992">MNPPPQPQPAPPTTTSTSGECGNCGTQIRLFLHNVRLRGIQRKLCTSCVLRLHPSSFCPICFTFYDSNPPHPSKRLSCAKCASFTHSHCAAPSSLSSPFLCPPCSDPTTFNFFRNPPAKSTNTNDMPSEDNKNVHVIDSKSGPVLLCAARIAAASMGKAVLVARIEAEKKAKEAAAARKRAREALEHVGVLISKTNNNYKDRNFDGSGSVQHSGSGNASIFNVNKKQQQSVSMSVSPKELVNNVNVNNNR</sequence>
<dbReference type="Proteomes" id="UP001163603">
    <property type="component" value="Chromosome 13"/>
</dbReference>
<name>A0ACC0XD48_9ROSI</name>
<evidence type="ECO:0000313" key="1">
    <source>
        <dbReference type="EMBL" id="KAJ0015233.1"/>
    </source>
</evidence>
<keyword evidence="2" id="KW-1185">Reference proteome</keyword>
<accession>A0ACC0XD48</accession>
<organism evidence="1 2">
    <name type="scientific">Pistacia integerrima</name>
    <dbReference type="NCBI Taxonomy" id="434235"/>
    <lineage>
        <taxon>Eukaryota</taxon>
        <taxon>Viridiplantae</taxon>
        <taxon>Streptophyta</taxon>
        <taxon>Embryophyta</taxon>
        <taxon>Tracheophyta</taxon>
        <taxon>Spermatophyta</taxon>
        <taxon>Magnoliopsida</taxon>
        <taxon>eudicotyledons</taxon>
        <taxon>Gunneridae</taxon>
        <taxon>Pentapetalae</taxon>
        <taxon>rosids</taxon>
        <taxon>malvids</taxon>
        <taxon>Sapindales</taxon>
        <taxon>Anacardiaceae</taxon>
        <taxon>Pistacia</taxon>
    </lineage>
</organism>
<proteinExistence type="predicted"/>
<evidence type="ECO:0000313" key="2">
    <source>
        <dbReference type="Proteomes" id="UP001163603"/>
    </source>
</evidence>
<gene>
    <name evidence="1" type="ORF">Pint_21112</name>
</gene>
<comment type="caution">
    <text evidence="1">The sequence shown here is derived from an EMBL/GenBank/DDBJ whole genome shotgun (WGS) entry which is preliminary data.</text>
</comment>
<dbReference type="EMBL" id="CM047748">
    <property type="protein sequence ID" value="KAJ0015233.1"/>
    <property type="molecule type" value="Genomic_DNA"/>
</dbReference>